<dbReference type="WBParaSite" id="GPUH_0000034601-mRNA-1">
    <property type="protein sequence ID" value="GPUH_0000034601-mRNA-1"/>
    <property type="gene ID" value="GPUH_0000034601"/>
</dbReference>
<dbReference type="GO" id="GO:0009888">
    <property type="term" value="P:tissue development"/>
    <property type="evidence" value="ECO:0007669"/>
    <property type="project" value="TreeGrafter"/>
</dbReference>
<evidence type="ECO:0000313" key="13">
    <source>
        <dbReference type="Proteomes" id="UP000271098"/>
    </source>
</evidence>
<comment type="subcellular location">
    <subcellularLocation>
        <location evidence="1">Secreted</location>
        <location evidence="1">Extracellular space</location>
        <location evidence="1">Extracellular matrix</location>
        <location evidence="1">Basement membrane</location>
    </subcellularLocation>
</comment>
<dbReference type="AlphaFoldDB" id="A0A183CV56"/>
<feature type="disulfide bond" evidence="10">
    <location>
        <begin position="404"/>
        <end position="416"/>
    </location>
</feature>
<sequence length="591" mass="64929">MNARTVPISVEARQHGKPLMRGTAVLKHCPYSTFCREMVSSGGAVALAHLKGGEDASLILDVEPEHEFGLAAANLIRSKEWNADYLQQVPVCVRKNGLCVNQWFPPAANAILNEAEGQMNVNNSISGEKLPFVVSNSKEVEVMALDENMGTVEVSGVVPSRGHYVFIVQYFNPDNTPLTVDVTLQNGHLHHAQLPLSYCPSVIGCRAVIQDKERPDVTQFFIDDKYTASFYFNESQKGPDSITSLPFHSYSDSLLSPQPVDVSSEYIQKCSTNNFENDPSSVIEYCRQKVFSLTSEYNMAAMPCECSSQGSTSFTCEEYGGQCPCRPNIVGRRCDRCASGYYSFPDCIKCRCPDNHLCDEHIGQCFCPPHVEGKHCDKCKANVGGRKCDKCLPGFYGFPHCYECACEVKGTTDEICEATSAACKCKKNVIGENCDICRPGTFDLRASNPDGCAECFCFGATDRCRSSFLPVTFVNFDEEAWNVSPSGSVSRINGKVAYQSEGTGAEDVYFLAPLGNSRDFTASYGLQLSFTVSSNPRNGETKMSAAPDIQLVGNGTILDFWAREQPADPRIPFNVEIKLLPVGFPEIFLEC</sequence>
<dbReference type="FunFam" id="2.10.25.10:FF:000407">
    <property type="entry name" value="Laminin subunit alpha-3"/>
    <property type="match status" value="1"/>
</dbReference>
<feature type="domain" description="Laminin EGF-like" evidence="11">
    <location>
        <begin position="404"/>
        <end position="454"/>
    </location>
</feature>
<dbReference type="CDD" id="cd00055">
    <property type="entry name" value="EGF_Lam"/>
    <property type="match status" value="3"/>
</dbReference>
<feature type="domain" description="Laminin EGF-like" evidence="11">
    <location>
        <begin position="350"/>
        <end position="403"/>
    </location>
</feature>
<evidence type="ECO:0000256" key="8">
    <source>
        <dbReference type="ARBA" id="ARBA00023180"/>
    </source>
</evidence>
<keyword evidence="6" id="KW-0084">Basement membrane</keyword>
<keyword evidence="8" id="KW-0325">Glycoprotein</keyword>
<evidence type="ECO:0000256" key="5">
    <source>
        <dbReference type="ARBA" id="ARBA00022737"/>
    </source>
</evidence>
<protein>
    <submittedName>
        <fullName evidence="14">LAMA5</fullName>
    </submittedName>
</protein>
<evidence type="ECO:0000256" key="3">
    <source>
        <dbReference type="ARBA" id="ARBA00022530"/>
    </source>
</evidence>
<evidence type="ECO:0000313" key="12">
    <source>
        <dbReference type="EMBL" id="VDK27909.1"/>
    </source>
</evidence>
<feature type="disulfide bond" evidence="10">
    <location>
        <begin position="379"/>
        <end position="388"/>
    </location>
</feature>
<feature type="domain" description="Laminin EGF-like" evidence="11">
    <location>
        <begin position="304"/>
        <end position="349"/>
    </location>
</feature>
<evidence type="ECO:0000256" key="7">
    <source>
        <dbReference type="ARBA" id="ARBA00023157"/>
    </source>
</evidence>
<dbReference type="PROSITE" id="PS50027">
    <property type="entry name" value="EGF_LAM_2"/>
    <property type="match status" value="3"/>
</dbReference>
<dbReference type="PANTHER" id="PTHR10574:SF406">
    <property type="entry name" value="LAMININ SUBUNIT ALPHA 5"/>
    <property type="match status" value="1"/>
</dbReference>
<evidence type="ECO:0000256" key="6">
    <source>
        <dbReference type="ARBA" id="ARBA00022869"/>
    </source>
</evidence>
<dbReference type="OrthoDB" id="10011303at2759"/>
<dbReference type="Proteomes" id="UP000271098">
    <property type="component" value="Unassembled WGS sequence"/>
</dbReference>
<dbReference type="PRINTS" id="PR00011">
    <property type="entry name" value="EGFLAMININ"/>
</dbReference>
<feature type="disulfide bond" evidence="10">
    <location>
        <begin position="325"/>
        <end position="334"/>
    </location>
</feature>
<dbReference type="Pfam" id="PF00052">
    <property type="entry name" value="Laminin_B"/>
    <property type="match status" value="1"/>
</dbReference>
<reference evidence="14" key="1">
    <citation type="submission" date="2016-06" db="UniProtKB">
        <authorList>
            <consortium name="WormBaseParasite"/>
        </authorList>
    </citation>
    <scope>IDENTIFICATION</scope>
</reference>
<reference evidence="12 13" key="2">
    <citation type="submission" date="2018-11" db="EMBL/GenBank/DDBJ databases">
        <authorList>
            <consortium name="Pathogen Informatics"/>
        </authorList>
    </citation>
    <scope>NUCLEOTIDE SEQUENCE [LARGE SCALE GENOMIC DNA]</scope>
</reference>
<dbReference type="GO" id="GO:0005604">
    <property type="term" value="C:basement membrane"/>
    <property type="evidence" value="ECO:0007669"/>
    <property type="project" value="UniProtKB-SubCell"/>
</dbReference>
<feature type="disulfide bond" evidence="10">
    <location>
        <begin position="306"/>
        <end position="323"/>
    </location>
</feature>
<keyword evidence="7 10" id="KW-1015">Disulfide bond</keyword>
<keyword evidence="4" id="KW-0732">Signal</keyword>
<feature type="disulfide bond" evidence="10">
    <location>
        <begin position="425"/>
        <end position="434"/>
    </location>
</feature>
<evidence type="ECO:0000256" key="4">
    <source>
        <dbReference type="ARBA" id="ARBA00022729"/>
    </source>
</evidence>
<evidence type="ECO:0000256" key="10">
    <source>
        <dbReference type="PROSITE-ProRule" id="PRU00460"/>
    </source>
</evidence>
<organism evidence="14">
    <name type="scientific">Gongylonema pulchrum</name>
    <dbReference type="NCBI Taxonomy" id="637853"/>
    <lineage>
        <taxon>Eukaryota</taxon>
        <taxon>Metazoa</taxon>
        <taxon>Ecdysozoa</taxon>
        <taxon>Nematoda</taxon>
        <taxon>Chromadorea</taxon>
        <taxon>Rhabditida</taxon>
        <taxon>Spirurina</taxon>
        <taxon>Spiruromorpha</taxon>
        <taxon>Spiruroidea</taxon>
        <taxon>Gongylonematidae</taxon>
        <taxon>Gongylonema</taxon>
    </lineage>
</organism>
<dbReference type="SMART" id="SM00180">
    <property type="entry name" value="EGF_Lam"/>
    <property type="match status" value="3"/>
</dbReference>
<dbReference type="FunFam" id="2.10.25.10:FF:000083">
    <property type="entry name" value="Laminin subunit alpha"/>
    <property type="match status" value="1"/>
</dbReference>
<dbReference type="SUPFAM" id="SSF57196">
    <property type="entry name" value="EGF/Laminin"/>
    <property type="match status" value="2"/>
</dbReference>
<evidence type="ECO:0000256" key="2">
    <source>
        <dbReference type="ARBA" id="ARBA00022525"/>
    </source>
</evidence>
<dbReference type="GO" id="GO:0009887">
    <property type="term" value="P:animal organ morphogenesis"/>
    <property type="evidence" value="ECO:0007669"/>
    <property type="project" value="TreeGrafter"/>
</dbReference>
<comment type="caution">
    <text evidence="10">Lacks conserved residue(s) required for the propagation of feature annotation.</text>
</comment>
<name>A0A183CV56_9BILA</name>
<dbReference type="EMBL" id="UYRT01000284">
    <property type="protein sequence ID" value="VDK27909.1"/>
    <property type="molecule type" value="Genomic_DNA"/>
</dbReference>
<keyword evidence="13" id="KW-1185">Reference proteome</keyword>
<evidence type="ECO:0000256" key="1">
    <source>
        <dbReference type="ARBA" id="ARBA00004302"/>
    </source>
</evidence>
<keyword evidence="5" id="KW-0677">Repeat</keyword>
<keyword evidence="2" id="KW-0964">Secreted</keyword>
<dbReference type="InterPro" id="IPR000034">
    <property type="entry name" value="Laminin_IV"/>
</dbReference>
<dbReference type="PANTHER" id="PTHR10574">
    <property type="entry name" value="NETRIN/LAMININ-RELATED"/>
    <property type="match status" value="1"/>
</dbReference>
<dbReference type="PROSITE" id="PS01248">
    <property type="entry name" value="EGF_LAM_1"/>
    <property type="match status" value="2"/>
</dbReference>
<evidence type="ECO:0000259" key="11">
    <source>
        <dbReference type="PROSITE" id="PS50027"/>
    </source>
</evidence>
<feature type="disulfide bond" evidence="10">
    <location>
        <begin position="406"/>
        <end position="423"/>
    </location>
</feature>
<evidence type="ECO:0000256" key="9">
    <source>
        <dbReference type="ARBA" id="ARBA00023292"/>
    </source>
</evidence>
<dbReference type="Gene3D" id="2.10.25.10">
    <property type="entry name" value="Laminin"/>
    <property type="match status" value="3"/>
</dbReference>
<accession>A0A183CV56</accession>
<keyword evidence="3" id="KW-0272">Extracellular matrix</keyword>
<feature type="disulfide bond" evidence="10">
    <location>
        <begin position="304"/>
        <end position="316"/>
    </location>
</feature>
<keyword evidence="9 10" id="KW-0424">Laminin EGF-like domain</keyword>
<evidence type="ECO:0000313" key="14">
    <source>
        <dbReference type="WBParaSite" id="GPUH_0000034601-mRNA-1"/>
    </source>
</evidence>
<dbReference type="InterPro" id="IPR002049">
    <property type="entry name" value="LE_dom"/>
</dbReference>
<gene>
    <name evidence="12" type="ORF">GPUH_LOCUS347</name>
</gene>
<proteinExistence type="predicted"/>
<dbReference type="Pfam" id="PF00053">
    <property type="entry name" value="EGF_laminin"/>
    <property type="match status" value="3"/>
</dbReference>
<dbReference type="InterPro" id="IPR050440">
    <property type="entry name" value="Laminin/Netrin_ECM"/>
</dbReference>